<evidence type="ECO:0000313" key="3">
    <source>
        <dbReference type="Proteomes" id="UP000053611"/>
    </source>
</evidence>
<evidence type="ECO:0000313" key="2">
    <source>
        <dbReference type="EMBL" id="KLT46100.1"/>
    </source>
</evidence>
<gene>
    <name evidence="2" type="ORF">CC85DRAFT_281739</name>
</gene>
<dbReference type="RefSeq" id="XP_018282591.1">
    <property type="nucleotide sequence ID" value="XM_018421717.1"/>
</dbReference>
<accession>A0A0J0XYH1</accession>
<proteinExistence type="predicted"/>
<organism evidence="2 3">
    <name type="scientific">Cutaneotrichosporon oleaginosum</name>
    <dbReference type="NCBI Taxonomy" id="879819"/>
    <lineage>
        <taxon>Eukaryota</taxon>
        <taxon>Fungi</taxon>
        <taxon>Dikarya</taxon>
        <taxon>Basidiomycota</taxon>
        <taxon>Agaricomycotina</taxon>
        <taxon>Tremellomycetes</taxon>
        <taxon>Trichosporonales</taxon>
        <taxon>Trichosporonaceae</taxon>
        <taxon>Cutaneotrichosporon</taxon>
    </lineage>
</organism>
<protein>
    <submittedName>
        <fullName evidence="2">Uncharacterized protein</fullName>
    </submittedName>
</protein>
<feature type="region of interest" description="Disordered" evidence="1">
    <location>
        <begin position="152"/>
        <end position="173"/>
    </location>
</feature>
<evidence type="ECO:0000256" key="1">
    <source>
        <dbReference type="SAM" id="MobiDB-lite"/>
    </source>
</evidence>
<feature type="region of interest" description="Disordered" evidence="1">
    <location>
        <begin position="72"/>
        <end position="124"/>
    </location>
</feature>
<dbReference type="AlphaFoldDB" id="A0A0J0XYH1"/>
<keyword evidence="3" id="KW-1185">Reference proteome</keyword>
<reference evidence="2 3" key="1">
    <citation type="submission" date="2015-03" db="EMBL/GenBank/DDBJ databases">
        <title>Genomics and transcriptomics of the oil-accumulating basidiomycete yeast T. oleaginosus allow insights into substrate utilization and the diverse evolutionary trajectories of mating systems in fungi.</title>
        <authorList>
            <consortium name="DOE Joint Genome Institute"/>
            <person name="Kourist R."/>
            <person name="Kracht O."/>
            <person name="Bracharz F."/>
            <person name="Lipzen A."/>
            <person name="Nolan M."/>
            <person name="Ohm R."/>
            <person name="Grigoriev I."/>
            <person name="Sun S."/>
            <person name="Heitman J."/>
            <person name="Bruck T."/>
            <person name="Nowrousian M."/>
        </authorList>
    </citation>
    <scope>NUCLEOTIDE SEQUENCE [LARGE SCALE GENOMIC DNA]</scope>
    <source>
        <strain evidence="2 3">IBC0246</strain>
    </source>
</reference>
<name>A0A0J0XYH1_9TREE</name>
<dbReference type="GeneID" id="28982320"/>
<dbReference type="EMBL" id="KQ087178">
    <property type="protein sequence ID" value="KLT46100.1"/>
    <property type="molecule type" value="Genomic_DNA"/>
</dbReference>
<sequence>MTRSFSLNTQNIAGRHMSLAEDTETEFNTSLGVAEDFQHYPSVERTHGADMTHMHGFIHEGSSQHNNFVYAEGSGNDSSTHIGGPAFNRPDAATFASREPYEQPSAYHPHAGVPASGPYQVSAPAAGNALRHPFQNRLDDQAAHDTSFRARGRMSPLAHQQAQPKVNGRCAEA</sequence>
<dbReference type="Proteomes" id="UP000053611">
    <property type="component" value="Unassembled WGS sequence"/>
</dbReference>